<name>A0A6J6P682_9ZZZZ</name>
<dbReference type="Pfam" id="PF02537">
    <property type="entry name" value="CRCB"/>
    <property type="match status" value="1"/>
</dbReference>
<keyword evidence="5 8" id="KW-0472">Membrane</keyword>
<proteinExistence type="inferred from homology"/>
<evidence type="ECO:0000313" key="9">
    <source>
        <dbReference type="EMBL" id="CAB4694236.1"/>
    </source>
</evidence>
<comment type="similarity">
    <text evidence="6">Belongs to the fluoride channel Fluc/FEX (TC 1.A.43) family.</text>
</comment>
<keyword evidence="3 8" id="KW-0812">Transmembrane</keyword>
<feature type="transmembrane region" description="Helical" evidence="8">
    <location>
        <begin position="35"/>
        <end position="53"/>
    </location>
</feature>
<dbReference type="AlphaFoldDB" id="A0A6J6P682"/>
<organism evidence="9">
    <name type="scientific">freshwater metagenome</name>
    <dbReference type="NCBI Taxonomy" id="449393"/>
    <lineage>
        <taxon>unclassified sequences</taxon>
        <taxon>metagenomes</taxon>
        <taxon>ecological metagenomes</taxon>
    </lineage>
</organism>
<evidence type="ECO:0000256" key="7">
    <source>
        <dbReference type="ARBA" id="ARBA00035585"/>
    </source>
</evidence>
<protein>
    <submittedName>
        <fullName evidence="9">Unannotated protein</fullName>
    </submittedName>
</protein>
<comment type="subcellular location">
    <subcellularLocation>
        <location evidence="1">Cell membrane</location>
        <topology evidence="1">Multi-pass membrane protein</topology>
    </subcellularLocation>
</comment>
<sequence>MASQKLSRSAVLLTFSGGALGSLLRFAIAEVNSTLVALWIVNILGALFVGFFAGHKWFKTESRRAFFSTGLAGGFTTMSAIAILPLGSNFDATLDAISIGAMVAVGMAAYWLGLKIGSRMSDSWKR</sequence>
<evidence type="ECO:0000256" key="5">
    <source>
        <dbReference type="ARBA" id="ARBA00023136"/>
    </source>
</evidence>
<feature type="transmembrane region" description="Helical" evidence="8">
    <location>
        <begin position="96"/>
        <end position="116"/>
    </location>
</feature>
<dbReference type="InterPro" id="IPR003691">
    <property type="entry name" value="FluC"/>
</dbReference>
<keyword evidence="2" id="KW-1003">Cell membrane</keyword>
<dbReference type="EMBL" id="CAEZXK010000048">
    <property type="protein sequence ID" value="CAB4694236.1"/>
    <property type="molecule type" value="Genomic_DNA"/>
</dbReference>
<evidence type="ECO:0000256" key="6">
    <source>
        <dbReference type="ARBA" id="ARBA00035120"/>
    </source>
</evidence>
<keyword evidence="4 8" id="KW-1133">Transmembrane helix</keyword>
<evidence type="ECO:0000256" key="8">
    <source>
        <dbReference type="SAM" id="Phobius"/>
    </source>
</evidence>
<feature type="transmembrane region" description="Helical" evidence="8">
    <location>
        <begin position="65"/>
        <end position="84"/>
    </location>
</feature>
<evidence type="ECO:0000256" key="2">
    <source>
        <dbReference type="ARBA" id="ARBA00022475"/>
    </source>
</evidence>
<gene>
    <name evidence="9" type="ORF">UFOPK2370_01153</name>
</gene>
<reference evidence="9" key="1">
    <citation type="submission" date="2020-05" db="EMBL/GenBank/DDBJ databases">
        <authorList>
            <person name="Chiriac C."/>
            <person name="Salcher M."/>
            <person name="Ghai R."/>
            <person name="Kavagutti S V."/>
        </authorList>
    </citation>
    <scope>NUCLEOTIDE SEQUENCE</scope>
</reference>
<evidence type="ECO:0000256" key="1">
    <source>
        <dbReference type="ARBA" id="ARBA00004651"/>
    </source>
</evidence>
<comment type="catalytic activity">
    <reaction evidence="7">
        <text>fluoride(in) = fluoride(out)</text>
        <dbReference type="Rhea" id="RHEA:76159"/>
        <dbReference type="ChEBI" id="CHEBI:17051"/>
    </reaction>
    <physiologicalReaction direction="left-to-right" evidence="7">
        <dbReference type="Rhea" id="RHEA:76160"/>
    </physiologicalReaction>
</comment>
<accession>A0A6J6P682</accession>
<dbReference type="GO" id="GO:0005886">
    <property type="term" value="C:plasma membrane"/>
    <property type="evidence" value="ECO:0007669"/>
    <property type="project" value="UniProtKB-SubCell"/>
</dbReference>
<evidence type="ECO:0000256" key="3">
    <source>
        <dbReference type="ARBA" id="ARBA00022692"/>
    </source>
</evidence>
<evidence type="ECO:0000256" key="4">
    <source>
        <dbReference type="ARBA" id="ARBA00022989"/>
    </source>
</evidence>